<keyword evidence="6" id="KW-1185">Reference proteome</keyword>
<dbReference type="SMART" id="SM00400">
    <property type="entry name" value="ZnF_CHCC"/>
    <property type="match status" value="1"/>
</dbReference>
<evidence type="ECO:0000256" key="2">
    <source>
        <dbReference type="ARBA" id="ARBA00022771"/>
    </source>
</evidence>
<dbReference type="Pfam" id="PF18662">
    <property type="entry name" value="HTH_56"/>
    <property type="match status" value="1"/>
</dbReference>
<dbReference type="STRING" id="632335.Calkr_0081"/>
<protein>
    <recommendedName>
        <fullName evidence="4">Zinc finger CHC2-type domain-containing protein</fullName>
    </recommendedName>
</protein>
<dbReference type="InterPro" id="IPR036977">
    <property type="entry name" value="DNA_primase_Znf_CHC2"/>
</dbReference>
<evidence type="ECO:0000256" key="1">
    <source>
        <dbReference type="ARBA" id="ARBA00022723"/>
    </source>
</evidence>
<dbReference type="InterPro" id="IPR002694">
    <property type="entry name" value="Znf_CHC2"/>
</dbReference>
<dbReference type="Gene3D" id="3.40.1360.10">
    <property type="match status" value="1"/>
</dbReference>
<dbReference type="CDD" id="cd01029">
    <property type="entry name" value="TOPRIM_primases"/>
    <property type="match status" value="1"/>
</dbReference>
<evidence type="ECO:0000313" key="6">
    <source>
        <dbReference type="Proteomes" id="UP000009256"/>
    </source>
</evidence>
<dbReference type="SUPFAM" id="SSF56731">
    <property type="entry name" value="DNA primase core"/>
    <property type="match status" value="1"/>
</dbReference>
<dbReference type="OrthoDB" id="1713859at2"/>
<keyword evidence="1" id="KW-0479">Metal-binding</keyword>
<dbReference type="Pfam" id="PF06048">
    <property type="entry name" value="DUF927"/>
    <property type="match status" value="1"/>
</dbReference>
<dbReference type="AlphaFoldDB" id="E4S5Y5"/>
<dbReference type="InterPro" id="IPR009270">
    <property type="entry name" value="DUF927"/>
</dbReference>
<dbReference type="Gene3D" id="3.90.580.10">
    <property type="entry name" value="Zinc finger, CHC2-type domain"/>
    <property type="match status" value="1"/>
</dbReference>
<dbReference type="InterPro" id="IPR050219">
    <property type="entry name" value="DnaG_primase"/>
</dbReference>
<gene>
    <name evidence="5" type="ordered locus">Calkr_0081</name>
</gene>
<reference key="1">
    <citation type="submission" date="2010-11" db="EMBL/GenBank/DDBJ databases">
        <title>Complete sequence of chromosome of Caldicellulosiruptor kristjanssonii 177R1B.</title>
        <authorList>
            <consortium name="US DOE Joint Genome Institute"/>
            <person name="Lucas S."/>
            <person name="Copeland A."/>
            <person name="Lapidus A."/>
            <person name="Cheng J.-F."/>
            <person name="Bruce D."/>
            <person name="Goodwin L."/>
            <person name="Pitluck S."/>
            <person name="Davenport K."/>
            <person name="Detter J.C."/>
            <person name="Han C."/>
            <person name="Tapia R."/>
            <person name="Land M."/>
            <person name="Hauser L."/>
            <person name="Jeffries C."/>
            <person name="Kyrpides N."/>
            <person name="Ivanova N."/>
            <person name="Mikhailova N."/>
            <person name="Blumer-Schuette S.E."/>
            <person name="Kelly R.M."/>
            <person name="Woyke T."/>
        </authorList>
    </citation>
    <scope>NUCLEOTIDE SEQUENCE</scope>
    <source>
        <strain>177R1B</strain>
    </source>
</reference>
<dbReference type="GO" id="GO:0006269">
    <property type="term" value="P:DNA replication, synthesis of primer"/>
    <property type="evidence" value="ECO:0007669"/>
    <property type="project" value="TreeGrafter"/>
</dbReference>
<reference evidence="5 6" key="2">
    <citation type="journal article" date="2011" name="J. Bacteriol.">
        <title>Complete genome sequences for the anaerobic, extremely thermophilic plant biomass-degrading bacteria Caldicellulosiruptor hydrothermalis, Caldicellulosiruptor kristjanssonii, Caldicellulosiruptor kronotskyensis, Caldicellulosiruptor owensenis, and Caldicellulosiruptor lactoaceticus.</title>
        <authorList>
            <person name="Blumer-Schuette S.E."/>
            <person name="Ozdemir I."/>
            <person name="Mistry D."/>
            <person name="Lucas S."/>
            <person name="Lapidus A."/>
            <person name="Cheng J.F."/>
            <person name="Goodwin L.A."/>
            <person name="Pitluck S."/>
            <person name="Land M.L."/>
            <person name="Hauser L.J."/>
            <person name="Woyke T."/>
            <person name="Mikhailova N."/>
            <person name="Pati A."/>
            <person name="Kyrpides N.C."/>
            <person name="Ivanova N."/>
            <person name="Detter J.C."/>
            <person name="Walston-Davenport K."/>
            <person name="Han S."/>
            <person name="Adams M.W."/>
            <person name="Kelly R.M."/>
        </authorList>
    </citation>
    <scope>NUCLEOTIDE SEQUENCE [LARGE SCALE GENOMIC DNA]</scope>
    <source>
        <strain evidence="6">ATCC 700853 / DSM 12137 / I77R1B</strain>
    </source>
</reference>
<dbReference type="eggNOG" id="COG0358">
    <property type="taxonomic scope" value="Bacteria"/>
</dbReference>
<dbReference type="PANTHER" id="PTHR30313:SF2">
    <property type="entry name" value="DNA PRIMASE"/>
    <property type="match status" value="1"/>
</dbReference>
<dbReference type="Pfam" id="PF01807">
    <property type="entry name" value="Zn_ribbon_DnaG"/>
    <property type="match status" value="1"/>
</dbReference>
<name>E4S5Y5_CALA7</name>
<dbReference type="KEGG" id="cki:Calkr_0081"/>
<dbReference type="GO" id="GO:0008270">
    <property type="term" value="F:zinc ion binding"/>
    <property type="evidence" value="ECO:0007669"/>
    <property type="project" value="UniProtKB-KW"/>
</dbReference>
<dbReference type="InterPro" id="IPR040538">
    <property type="entry name" value="Cch_HTH"/>
</dbReference>
<evidence type="ECO:0000313" key="5">
    <source>
        <dbReference type="EMBL" id="ADQ39658.1"/>
    </source>
</evidence>
<feature type="domain" description="Zinc finger CHC2-type" evidence="4">
    <location>
        <begin position="34"/>
        <end position="88"/>
    </location>
</feature>
<accession>E4S5Y5</accession>
<evidence type="ECO:0000256" key="3">
    <source>
        <dbReference type="ARBA" id="ARBA00022833"/>
    </source>
</evidence>
<dbReference type="Proteomes" id="UP000009256">
    <property type="component" value="Chromosome"/>
</dbReference>
<dbReference type="InterPro" id="IPR034154">
    <property type="entry name" value="TOPRIM_DnaG/twinkle"/>
</dbReference>
<proteinExistence type="predicted"/>
<dbReference type="SUPFAM" id="SSF57783">
    <property type="entry name" value="Zinc beta-ribbon"/>
    <property type="match status" value="1"/>
</dbReference>
<dbReference type="GO" id="GO:0005737">
    <property type="term" value="C:cytoplasm"/>
    <property type="evidence" value="ECO:0007669"/>
    <property type="project" value="TreeGrafter"/>
</dbReference>
<dbReference type="GO" id="GO:0003677">
    <property type="term" value="F:DNA binding"/>
    <property type="evidence" value="ECO:0007669"/>
    <property type="project" value="InterPro"/>
</dbReference>
<dbReference type="eggNOG" id="COG5519">
    <property type="taxonomic scope" value="Bacteria"/>
</dbReference>
<dbReference type="GO" id="GO:0003899">
    <property type="term" value="F:DNA-directed RNA polymerase activity"/>
    <property type="evidence" value="ECO:0007669"/>
    <property type="project" value="InterPro"/>
</dbReference>
<organism evidence="5 6">
    <name type="scientific">Caldicellulosiruptor acetigenus (strain ATCC 700853 / DSM 12137 / I77R1B)</name>
    <name type="common">Caldicellulosiruptor kristjanssonii</name>
    <dbReference type="NCBI Taxonomy" id="632335"/>
    <lineage>
        <taxon>Bacteria</taxon>
        <taxon>Bacillati</taxon>
        <taxon>Bacillota</taxon>
        <taxon>Bacillota incertae sedis</taxon>
        <taxon>Caldicellulosiruptorales</taxon>
        <taxon>Caldicellulosiruptoraceae</taxon>
        <taxon>Caldicellulosiruptor</taxon>
    </lineage>
</organism>
<evidence type="ECO:0000259" key="4">
    <source>
        <dbReference type="SMART" id="SM00400"/>
    </source>
</evidence>
<dbReference type="EMBL" id="CP002326">
    <property type="protein sequence ID" value="ADQ39658.1"/>
    <property type="molecule type" value="Genomic_DNA"/>
</dbReference>
<keyword evidence="2" id="KW-0863">Zinc-finger</keyword>
<dbReference type="PANTHER" id="PTHR30313">
    <property type="entry name" value="DNA PRIMASE"/>
    <property type="match status" value="1"/>
</dbReference>
<dbReference type="HOGENOM" id="CLU_321513_0_0_9"/>
<sequence>MKKFFKQVNIDEHIDYEQFYAKYLKNMKRSNDKITAQCPFHDDQHNSFWFRVSNGCWKCEAGCGGGNAVTFLARIEGITQKEAYRHLLKEAGLLDENKEKGKMKYTLEDYSKEKMLPVEFLTKICGMKEEDYNKRFVSIYYKDEQGNITGIRKRYHPNSSKRFAWVTGAQIVPYGLWRLNEFDNTYIILVEGESDAQTLWYHGFSALGIAGANNLRKEDFQYLSNFEKVYIWQEPDRGGETFITRFKTLAAEVRFDKPCYIIKSDTYKDVSEIHIALGEDHEKFCNTLGNILAAAIPLEIKTDIKEQNPFGVGYKYNTPQGYYITSEGVWKDGKNGQQIEITRTPIFIAKKLKDIQSLQEKVELIYYNNNQKHSLVVDKGDIATTREIVKLANYGVMVNSNNAKHLVDFLYCYEFENLDNIPVQYMTNKLGWHKDKFIPFEGDIVVLFNGAVFEGLQTEGSFQEWLQGIKQFRYNEAFRFMLATSFTAPLLRLLQQRIFLVHLWGDSRSGKTATLKAALSVWGNPDDLVVTFNATKVGLEKIASFYNDLPIGIDERQVVNSQEFIENLVYMLSLGKGKLRGAKGGGLQPLSTWHTVVLSTGEEPLSSVTSNEGIFTRTIEINLKPFDDEQQARQCYQLIQNNYGWAGREWIKAIQQDKNILLQIRNISQKLFDMVLNQYPKTIQSHAQALALVGAVDITTSKLIFREKKPEEETIITLEAITEQLQGTEEVDIGQRAYDYIVDMVNAHIKNFEEEAKERWGFLQDGTVEFFPTVLEKLLREMNFNPKKIYASWEEKGLIKVTYEKDTKRYSCLKWLKGKPVRVIKLKLLQETENKATM</sequence>
<dbReference type="RefSeq" id="WP_013431509.1">
    <property type="nucleotide sequence ID" value="NC_014721.1"/>
</dbReference>
<keyword evidence="3" id="KW-0862">Zinc</keyword>